<dbReference type="InterPro" id="IPR036291">
    <property type="entry name" value="NAD(P)-bd_dom_sf"/>
</dbReference>
<evidence type="ECO:0000259" key="1">
    <source>
        <dbReference type="SMART" id="SM00829"/>
    </source>
</evidence>
<dbReference type="InterPro" id="IPR020843">
    <property type="entry name" value="ER"/>
</dbReference>
<keyword evidence="3" id="KW-1185">Reference proteome</keyword>
<dbReference type="InterPro" id="IPR013154">
    <property type="entry name" value="ADH-like_N"/>
</dbReference>
<dbReference type="InterPro" id="IPR011032">
    <property type="entry name" value="GroES-like_sf"/>
</dbReference>
<feature type="domain" description="Enoyl reductase (ER)" evidence="1">
    <location>
        <begin position="15"/>
        <end position="347"/>
    </location>
</feature>
<sequence>MSTIPSSQLGVFIESAAPSYQVKELAVAKPSSGQVLIKIHAVAINPTDWKLVKFGVAKPGFGIGNDFAGEVIALGSDVKGFSVGDKVAGWVHGGFQETQFAFQQYLATRSDLLMKLSDNVSYEDAATIPVASMTAAIGMNRLVQFPQRPPLGKTILVSGGASSVGMFATQFASLTGMNVIATASPKNFDLVKSLGASCVIDYHAPDAVQQIVDAAGPAGVDYAYDAISFGDSIKLVSEVVKAKVGGARKVAAVLPVPPAALDPLVEYHPVGIQTIFNVPSQFLGVNIPPIPADYDTALVTYRTLSDWLSKGIFKANPVTLREGGIKAIPEGIAHMMSGQVSGSKLVFKV</sequence>
<reference evidence="2 3" key="1">
    <citation type="submission" date="2024-01" db="EMBL/GenBank/DDBJ databases">
        <title>A draft genome for the cacao thread blight pathogen Marasmiellus scandens.</title>
        <authorList>
            <person name="Baruah I.K."/>
            <person name="Leung J."/>
            <person name="Bukari Y."/>
            <person name="Amoako-Attah I."/>
            <person name="Meinhardt L.W."/>
            <person name="Bailey B.A."/>
            <person name="Cohen S.P."/>
        </authorList>
    </citation>
    <scope>NUCLEOTIDE SEQUENCE [LARGE SCALE GENOMIC DNA]</scope>
    <source>
        <strain evidence="2 3">GH-19</strain>
    </source>
</reference>
<dbReference type="SUPFAM" id="SSF50129">
    <property type="entry name" value="GroES-like"/>
    <property type="match status" value="1"/>
</dbReference>
<evidence type="ECO:0000313" key="3">
    <source>
        <dbReference type="Proteomes" id="UP001498398"/>
    </source>
</evidence>
<protein>
    <recommendedName>
        <fullName evidence="1">Enoyl reductase (ER) domain-containing protein</fullName>
    </recommendedName>
</protein>
<dbReference type="Gene3D" id="3.90.180.10">
    <property type="entry name" value="Medium-chain alcohol dehydrogenases, catalytic domain"/>
    <property type="match status" value="1"/>
</dbReference>
<dbReference type="Proteomes" id="UP001498398">
    <property type="component" value="Unassembled WGS sequence"/>
</dbReference>
<dbReference type="SMART" id="SM00829">
    <property type="entry name" value="PKS_ER"/>
    <property type="match status" value="1"/>
</dbReference>
<dbReference type="Pfam" id="PF00107">
    <property type="entry name" value="ADH_zinc_N"/>
    <property type="match status" value="1"/>
</dbReference>
<proteinExistence type="predicted"/>
<dbReference type="InterPro" id="IPR013149">
    <property type="entry name" value="ADH-like_C"/>
</dbReference>
<gene>
    <name evidence="2" type="ORF">VKT23_013335</name>
</gene>
<dbReference type="EMBL" id="JBANRG010000036">
    <property type="protein sequence ID" value="KAK7449189.1"/>
    <property type="molecule type" value="Genomic_DNA"/>
</dbReference>
<dbReference type="PANTHER" id="PTHR45348">
    <property type="entry name" value="HYPOTHETICAL OXIDOREDUCTASE (EUROFUNG)"/>
    <property type="match status" value="1"/>
</dbReference>
<organism evidence="2 3">
    <name type="scientific">Marasmiellus scandens</name>
    <dbReference type="NCBI Taxonomy" id="2682957"/>
    <lineage>
        <taxon>Eukaryota</taxon>
        <taxon>Fungi</taxon>
        <taxon>Dikarya</taxon>
        <taxon>Basidiomycota</taxon>
        <taxon>Agaricomycotina</taxon>
        <taxon>Agaricomycetes</taxon>
        <taxon>Agaricomycetidae</taxon>
        <taxon>Agaricales</taxon>
        <taxon>Marasmiineae</taxon>
        <taxon>Omphalotaceae</taxon>
        <taxon>Marasmiellus</taxon>
    </lineage>
</organism>
<name>A0ABR1J8D3_9AGAR</name>
<comment type="caution">
    <text evidence="2">The sequence shown here is derived from an EMBL/GenBank/DDBJ whole genome shotgun (WGS) entry which is preliminary data.</text>
</comment>
<dbReference type="Pfam" id="PF08240">
    <property type="entry name" value="ADH_N"/>
    <property type="match status" value="1"/>
</dbReference>
<accession>A0ABR1J8D3</accession>
<dbReference type="CDD" id="cd08249">
    <property type="entry name" value="enoyl_reductase_like"/>
    <property type="match status" value="1"/>
</dbReference>
<dbReference type="Gene3D" id="3.40.50.720">
    <property type="entry name" value="NAD(P)-binding Rossmann-like Domain"/>
    <property type="match status" value="1"/>
</dbReference>
<dbReference type="InterPro" id="IPR047122">
    <property type="entry name" value="Trans-enoyl_RdTase-like"/>
</dbReference>
<dbReference type="SUPFAM" id="SSF51735">
    <property type="entry name" value="NAD(P)-binding Rossmann-fold domains"/>
    <property type="match status" value="1"/>
</dbReference>
<evidence type="ECO:0000313" key="2">
    <source>
        <dbReference type="EMBL" id="KAK7449189.1"/>
    </source>
</evidence>